<dbReference type="InterPro" id="IPR028281">
    <property type="entry name" value="Sirohaem_synthase_central"/>
</dbReference>
<dbReference type="SUPFAM" id="SSF75615">
    <property type="entry name" value="Siroheme synthase middle domains-like"/>
    <property type="match status" value="1"/>
</dbReference>
<evidence type="ECO:0000256" key="1">
    <source>
        <dbReference type="ARBA" id="ARBA00005010"/>
    </source>
</evidence>
<dbReference type="GO" id="GO:0051266">
    <property type="term" value="F:sirohydrochlorin ferrochelatase activity"/>
    <property type="evidence" value="ECO:0007669"/>
    <property type="project" value="UniProtKB-EC"/>
</dbReference>
<evidence type="ECO:0000313" key="22">
    <source>
        <dbReference type="Proteomes" id="UP000550401"/>
    </source>
</evidence>
<dbReference type="CDD" id="cd11642">
    <property type="entry name" value="SUMT"/>
    <property type="match status" value="1"/>
</dbReference>
<feature type="active site" description="Proton acceptor" evidence="15 16">
    <location>
        <position position="260"/>
    </location>
</feature>
<dbReference type="InterPro" id="IPR006366">
    <property type="entry name" value="CobA/CysG_C"/>
</dbReference>
<dbReference type="NCBIfam" id="TIGR01469">
    <property type="entry name" value="cobA_cysG_Cterm"/>
    <property type="match status" value="1"/>
</dbReference>
<comment type="similarity">
    <text evidence="15">In the N-terminal section; belongs to the precorrin-2 dehydrogenase / sirohydrochlorin ferrochelatase family.</text>
</comment>
<comment type="pathway">
    <text evidence="15">Porphyrin-containing compound metabolism; siroheme biosynthesis; siroheme from sirohydrochlorin: step 1/1.</text>
</comment>
<dbReference type="Pfam" id="PF10414">
    <property type="entry name" value="CysG_dimeriser"/>
    <property type="match status" value="1"/>
</dbReference>
<comment type="pathway">
    <text evidence="15">Cofactor biosynthesis; adenosylcobalamin biosynthesis; sirohydrochlorin from precorrin-2: step 1/1.</text>
</comment>
<evidence type="ECO:0000256" key="4">
    <source>
        <dbReference type="ARBA" id="ARBA00022603"/>
    </source>
</evidence>
<organism evidence="21 22">
    <name type="scientific">Dokdonella fugitiva</name>
    <dbReference type="NCBI Taxonomy" id="328517"/>
    <lineage>
        <taxon>Bacteria</taxon>
        <taxon>Pseudomonadati</taxon>
        <taxon>Pseudomonadota</taxon>
        <taxon>Gammaproteobacteria</taxon>
        <taxon>Lysobacterales</taxon>
        <taxon>Rhodanobacteraceae</taxon>
        <taxon>Dokdonella</taxon>
    </lineage>
</organism>
<comment type="similarity">
    <text evidence="2 17">Belongs to the precorrin methyltransferase family.</text>
</comment>
<dbReference type="GO" id="GO:0043115">
    <property type="term" value="F:precorrin-2 dehydrogenase activity"/>
    <property type="evidence" value="ECO:0007669"/>
    <property type="project" value="UniProtKB-UniRule"/>
</dbReference>
<gene>
    <name evidence="15" type="primary">cysG</name>
    <name evidence="21" type="ORF">FHW12_002824</name>
</gene>
<comment type="catalytic activity">
    <reaction evidence="15">
        <text>uroporphyrinogen III + 2 S-adenosyl-L-methionine = precorrin-2 + 2 S-adenosyl-L-homocysteine + H(+)</text>
        <dbReference type="Rhea" id="RHEA:32459"/>
        <dbReference type="ChEBI" id="CHEBI:15378"/>
        <dbReference type="ChEBI" id="CHEBI:57308"/>
        <dbReference type="ChEBI" id="CHEBI:57856"/>
        <dbReference type="ChEBI" id="CHEBI:58827"/>
        <dbReference type="ChEBI" id="CHEBI:59789"/>
        <dbReference type="EC" id="2.1.1.107"/>
    </reaction>
</comment>
<dbReference type="EC" id="4.99.1.4" evidence="15"/>
<evidence type="ECO:0000259" key="19">
    <source>
        <dbReference type="Pfam" id="PF10414"/>
    </source>
</evidence>
<comment type="similarity">
    <text evidence="15">In the C-terminal section; belongs to the precorrin methyltransferase family.</text>
</comment>
<dbReference type="EMBL" id="JACGXL010000004">
    <property type="protein sequence ID" value="MBA8888591.1"/>
    <property type="molecule type" value="Genomic_DNA"/>
</dbReference>
<feature type="region of interest" description="Precorrin-2 dehydrogenase / sirohydrochlorin ferrochelatase" evidence="15">
    <location>
        <begin position="1"/>
        <end position="215"/>
    </location>
</feature>
<dbReference type="InterPro" id="IPR035996">
    <property type="entry name" value="4pyrrol_Methylase_sf"/>
</dbReference>
<feature type="binding site" evidence="15">
    <location>
        <begin position="22"/>
        <end position="23"/>
    </location>
    <ligand>
        <name>NAD(+)</name>
        <dbReference type="ChEBI" id="CHEBI:57540"/>
    </ligand>
</feature>
<evidence type="ECO:0000256" key="5">
    <source>
        <dbReference type="ARBA" id="ARBA00022679"/>
    </source>
</evidence>
<feature type="binding site" evidence="15">
    <location>
        <begin position="43"/>
        <end position="44"/>
    </location>
    <ligand>
        <name>NAD(+)</name>
        <dbReference type="ChEBI" id="CHEBI:57540"/>
    </ligand>
</feature>
<evidence type="ECO:0000256" key="13">
    <source>
        <dbReference type="ARBA" id="ARBA00047561"/>
    </source>
</evidence>
<evidence type="ECO:0000256" key="7">
    <source>
        <dbReference type="ARBA" id="ARBA00023002"/>
    </source>
</evidence>
<dbReference type="NCBIfam" id="NF004790">
    <property type="entry name" value="PRK06136.1"/>
    <property type="match status" value="1"/>
</dbReference>
<evidence type="ECO:0000256" key="12">
    <source>
        <dbReference type="ARBA" id="ARBA00025705"/>
    </source>
</evidence>
<comment type="catalytic activity">
    <reaction evidence="13 15">
        <text>precorrin-2 + NAD(+) = sirohydrochlorin + NADH + 2 H(+)</text>
        <dbReference type="Rhea" id="RHEA:15613"/>
        <dbReference type="ChEBI" id="CHEBI:15378"/>
        <dbReference type="ChEBI" id="CHEBI:57540"/>
        <dbReference type="ChEBI" id="CHEBI:57945"/>
        <dbReference type="ChEBI" id="CHEBI:58351"/>
        <dbReference type="ChEBI" id="CHEBI:58827"/>
        <dbReference type="EC" id="1.3.1.76"/>
    </reaction>
</comment>
<evidence type="ECO:0000259" key="20">
    <source>
        <dbReference type="Pfam" id="PF14824"/>
    </source>
</evidence>
<feature type="binding site" evidence="15">
    <location>
        <position position="318"/>
    </location>
    <ligand>
        <name>S-adenosyl-L-methionine</name>
        <dbReference type="ChEBI" id="CHEBI:59789"/>
    </ligand>
</feature>
<dbReference type="FunFam" id="3.30.950.10:FF:000001">
    <property type="entry name" value="Siroheme synthase"/>
    <property type="match status" value="1"/>
</dbReference>
<feature type="domain" description="Tetrapyrrole methylase" evidence="18">
    <location>
        <begin position="230"/>
        <end position="439"/>
    </location>
</feature>
<dbReference type="PANTHER" id="PTHR45790">
    <property type="entry name" value="SIROHEME SYNTHASE-RELATED"/>
    <property type="match status" value="1"/>
</dbReference>
<keyword evidence="4 15" id="KW-0489">Methyltransferase</keyword>
<comment type="pathway">
    <text evidence="14 15">Cofactor biosynthesis; adenosylcobalamin biosynthesis; precorrin-2 from uroporphyrinogen III: step 1/1.</text>
</comment>
<dbReference type="GO" id="GO:0051287">
    <property type="term" value="F:NAD binding"/>
    <property type="evidence" value="ECO:0007669"/>
    <property type="project" value="InterPro"/>
</dbReference>
<dbReference type="Pfam" id="PF13241">
    <property type="entry name" value="NAD_binding_7"/>
    <property type="match status" value="1"/>
</dbReference>
<dbReference type="UniPathway" id="UPA00262">
    <property type="reaction ID" value="UER00211"/>
</dbReference>
<evidence type="ECO:0000259" key="18">
    <source>
        <dbReference type="Pfam" id="PF00590"/>
    </source>
</evidence>
<comment type="pathway">
    <text evidence="12 15">Porphyrin-containing compound metabolism; siroheme biosynthesis; precorrin-2 from uroporphyrinogen III: step 1/1.</text>
</comment>
<evidence type="ECO:0000256" key="11">
    <source>
        <dbReference type="ARBA" id="ARBA00023268"/>
    </source>
</evidence>
<dbReference type="InterPro" id="IPR019478">
    <property type="entry name" value="Sirohaem_synthase_dimer_dom"/>
</dbReference>
<feature type="domain" description="Sirohaem synthase dimerisation" evidence="19">
    <location>
        <begin position="162"/>
        <end position="219"/>
    </location>
</feature>
<dbReference type="InterPro" id="IPR003043">
    <property type="entry name" value="Uropor_MeTrfase_CS"/>
</dbReference>
<dbReference type="InterPro" id="IPR036291">
    <property type="entry name" value="NAD(P)-bd_dom_sf"/>
</dbReference>
<dbReference type="Pfam" id="PF14824">
    <property type="entry name" value="Sirohm_synth_M"/>
    <property type="match status" value="1"/>
</dbReference>
<feature type="binding site" evidence="15">
    <location>
        <position position="395"/>
    </location>
    <ligand>
        <name>S-adenosyl-L-methionine</name>
        <dbReference type="ChEBI" id="CHEBI:59789"/>
    </ligand>
</feature>
<evidence type="ECO:0000256" key="15">
    <source>
        <dbReference type="HAMAP-Rule" id="MF_01646"/>
    </source>
</evidence>
<comment type="pathway">
    <text evidence="1 15">Porphyrin-containing compound metabolism; siroheme biosynthesis; sirohydrochlorin from precorrin-2: step 1/1.</text>
</comment>
<dbReference type="Gene3D" id="3.40.50.720">
    <property type="entry name" value="NAD(P)-binding Rossmann-like Domain"/>
    <property type="match status" value="1"/>
</dbReference>
<evidence type="ECO:0000256" key="16">
    <source>
        <dbReference type="PIRSR" id="PIRSR036426-1"/>
    </source>
</evidence>
<dbReference type="AlphaFoldDB" id="A0A839F8X5"/>
<comment type="caution">
    <text evidence="21">The sequence shown here is derived from an EMBL/GenBank/DDBJ whole genome shotgun (WGS) entry which is preliminary data.</text>
</comment>
<dbReference type="SUPFAM" id="SSF51735">
    <property type="entry name" value="NAD(P)-binding Rossmann-fold domains"/>
    <property type="match status" value="1"/>
</dbReference>
<dbReference type="PROSITE" id="PS00840">
    <property type="entry name" value="SUMT_2"/>
    <property type="match status" value="1"/>
</dbReference>
<dbReference type="GO" id="GO:0032259">
    <property type="term" value="P:methylation"/>
    <property type="evidence" value="ECO:0007669"/>
    <property type="project" value="UniProtKB-KW"/>
</dbReference>
<dbReference type="PROSITE" id="PS00839">
    <property type="entry name" value="SUMT_1"/>
    <property type="match status" value="1"/>
</dbReference>
<dbReference type="GO" id="GO:0019354">
    <property type="term" value="P:siroheme biosynthetic process"/>
    <property type="evidence" value="ECO:0007669"/>
    <property type="project" value="UniProtKB-UniRule"/>
</dbReference>
<feature type="region of interest" description="Uroporphyrinogen-III C-methyltransferase" evidence="15">
    <location>
        <begin position="228"/>
        <end position="486"/>
    </location>
</feature>
<dbReference type="InterPro" id="IPR006367">
    <property type="entry name" value="Sirohaem_synthase_N"/>
</dbReference>
<keyword evidence="5 15" id="KW-0808">Transferase</keyword>
<comment type="catalytic activity">
    <reaction evidence="15">
        <text>siroheme + 2 H(+) = sirohydrochlorin + Fe(2+)</text>
        <dbReference type="Rhea" id="RHEA:24360"/>
        <dbReference type="ChEBI" id="CHEBI:15378"/>
        <dbReference type="ChEBI" id="CHEBI:29033"/>
        <dbReference type="ChEBI" id="CHEBI:58351"/>
        <dbReference type="ChEBI" id="CHEBI:60052"/>
        <dbReference type="EC" id="4.99.1.4"/>
    </reaction>
</comment>
<evidence type="ECO:0000256" key="6">
    <source>
        <dbReference type="ARBA" id="ARBA00022691"/>
    </source>
</evidence>
<reference evidence="21 22" key="1">
    <citation type="submission" date="2020-07" db="EMBL/GenBank/DDBJ databases">
        <title>Genomic Encyclopedia of Type Strains, Phase IV (KMG-V): Genome sequencing to study the core and pangenomes of soil and plant-associated prokaryotes.</title>
        <authorList>
            <person name="Whitman W."/>
        </authorList>
    </citation>
    <scope>NUCLEOTIDE SEQUENCE [LARGE SCALE GENOMIC DNA]</scope>
    <source>
        <strain evidence="21 22">RH2WT43</strain>
    </source>
</reference>
<evidence type="ECO:0000256" key="2">
    <source>
        <dbReference type="ARBA" id="ARBA00005879"/>
    </source>
</evidence>
<feature type="binding site" evidence="15">
    <location>
        <begin position="343"/>
        <end position="344"/>
    </location>
    <ligand>
        <name>S-adenosyl-L-methionine</name>
        <dbReference type="ChEBI" id="CHEBI:59789"/>
    </ligand>
</feature>
<dbReference type="HAMAP" id="MF_01646">
    <property type="entry name" value="Siroheme_synth"/>
    <property type="match status" value="1"/>
</dbReference>
<keyword evidence="6 15" id="KW-0949">S-adenosyl-L-methionine</keyword>
<keyword evidence="8 15" id="KW-0520">NAD</keyword>
<dbReference type="InterPro" id="IPR037115">
    <property type="entry name" value="Sirohaem_synt_dimer_dom_sf"/>
</dbReference>
<dbReference type="EC" id="1.3.1.76" evidence="15"/>
<dbReference type="Gene3D" id="3.30.950.10">
    <property type="entry name" value="Methyltransferase, Cobalt-precorrin-4 Transmethylase, Domain 2"/>
    <property type="match status" value="1"/>
</dbReference>
<keyword evidence="15" id="KW-0597">Phosphoprotein</keyword>
<dbReference type="NCBIfam" id="TIGR01470">
    <property type="entry name" value="cysG_Nterm"/>
    <property type="match status" value="1"/>
</dbReference>
<sequence>MPLYPLFADLRQRAVLVIGGGAVAARKVEGLLRAGAAVTVGAPALDAGLAALAAEGRIRHRAGRYVDEWLDDGGIRDGGSSAGRCWLVVVATDDATLNRRVAAAAERRRMFTNVVDDAELSSFHVPAVVDRAPLQIAISSGGAAPMLARLLRERLETVLDAALGPLAALAARFRTRIRARHPEPAARRRFYSSLFAGAVVDLLRKGQPALAEAALDAALRAPAAPAAGSVVLVGAGPGDPGLLTLKALRALNEADVILHDRLVGAGVLAVARRDATLVEVGKTGGAHSTAQDRIHALLLEHARAGRRVVRLKGGDPFVFGRGGEELEFLRARGIAYEVVPGITAALACAAYAGVPLTHRDHAQSVRFVTAHCRDSLDTLDWNALAQERQTLAVYMGVAGLDTLRERLLAHGRAAATPFALVENGSRESQRVVTGTLEQLPELANAHRVCTPALLIIGEVAALAGCLHWYGAPPLGGVPDLSLRHAA</sequence>
<evidence type="ECO:0000256" key="3">
    <source>
        <dbReference type="ARBA" id="ARBA00022573"/>
    </source>
</evidence>
<dbReference type="PIRSF" id="PIRSF036426">
    <property type="entry name" value="Sirohaem_synth"/>
    <property type="match status" value="1"/>
</dbReference>
<dbReference type="InterPro" id="IPR050161">
    <property type="entry name" value="Siro_Cobalamin_biosynth"/>
</dbReference>
<keyword evidence="3 15" id="KW-0169">Cobalamin biosynthesis</keyword>
<keyword evidence="7 15" id="KW-0560">Oxidoreductase</keyword>
<protein>
    <recommendedName>
        <fullName evidence="15">Siroheme synthase</fullName>
    </recommendedName>
    <domain>
        <recommendedName>
            <fullName evidence="15">Uroporphyrinogen-III C-methyltransferase</fullName>
            <shortName evidence="15">Urogen III methylase</shortName>
            <ecNumber evidence="15">2.1.1.107</ecNumber>
        </recommendedName>
        <alternativeName>
            <fullName evidence="15">SUMT</fullName>
        </alternativeName>
        <alternativeName>
            <fullName evidence="15">Uroporphyrinogen III methylase</fullName>
            <shortName evidence="15">UROM</shortName>
        </alternativeName>
    </domain>
    <domain>
        <recommendedName>
            <fullName evidence="15">Precorrin-2 dehydrogenase</fullName>
            <ecNumber evidence="15">1.3.1.76</ecNumber>
        </recommendedName>
    </domain>
    <domain>
        <recommendedName>
            <fullName evidence="15">Sirohydrochlorin ferrochelatase</fullName>
            <ecNumber evidence="15">4.99.1.4</ecNumber>
        </recommendedName>
    </domain>
</protein>
<dbReference type="EC" id="2.1.1.107" evidence="15"/>
<keyword evidence="11 15" id="KW-0511">Multifunctional enzyme</keyword>
<evidence type="ECO:0000256" key="8">
    <source>
        <dbReference type="ARBA" id="ARBA00023027"/>
    </source>
</evidence>
<keyword evidence="9 15" id="KW-0456">Lyase</keyword>
<dbReference type="InterPro" id="IPR014777">
    <property type="entry name" value="4pyrrole_Mease_sub1"/>
</dbReference>
<evidence type="ECO:0000256" key="10">
    <source>
        <dbReference type="ARBA" id="ARBA00023244"/>
    </source>
</evidence>
<dbReference type="InterPro" id="IPR000878">
    <property type="entry name" value="4pyrrol_Mease"/>
</dbReference>
<accession>A0A839F8X5</accession>
<name>A0A839F8X5_9GAMM</name>
<dbReference type="RefSeq" id="WP_182531633.1">
    <property type="nucleotide sequence ID" value="NZ_JACGXL010000004.1"/>
</dbReference>
<dbReference type="Gene3D" id="3.40.1010.10">
    <property type="entry name" value="Cobalt-precorrin-4 Transmethylase, Domain 1"/>
    <property type="match status" value="1"/>
</dbReference>
<evidence type="ECO:0000256" key="17">
    <source>
        <dbReference type="RuleBase" id="RU003960"/>
    </source>
</evidence>
<feature type="domain" description="Siroheme synthase central" evidence="20">
    <location>
        <begin position="133"/>
        <end position="156"/>
    </location>
</feature>
<evidence type="ECO:0000256" key="14">
    <source>
        <dbReference type="ARBA" id="ARBA00060548"/>
    </source>
</evidence>
<proteinExistence type="inferred from homology"/>
<feature type="modified residue" description="Phosphoserine" evidence="15">
    <location>
        <position position="140"/>
    </location>
</feature>
<dbReference type="Gene3D" id="1.10.8.210">
    <property type="entry name" value="Sirohaem synthase, dimerisation domain"/>
    <property type="match status" value="1"/>
</dbReference>
<dbReference type="NCBIfam" id="NF007922">
    <property type="entry name" value="PRK10637.1"/>
    <property type="match status" value="1"/>
</dbReference>
<dbReference type="Gene3D" id="3.30.160.110">
    <property type="entry name" value="Siroheme synthase, domain 2"/>
    <property type="match status" value="1"/>
</dbReference>
<dbReference type="InterPro" id="IPR012409">
    <property type="entry name" value="Sirohaem_synth"/>
</dbReference>
<dbReference type="InterPro" id="IPR014776">
    <property type="entry name" value="4pyrrole_Mease_sub2"/>
</dbReference>
<dbReference type="GO" id="GO:0004851">
    <property type="term" value="F:uroporphyrin-III C-methyltransferase activity"/>
    <property type="evidence" value="ECO:0007669"/>
    <property type="project" value="UniProtKB-UniRule"/>
</dbReference>
<evidence type="ECO:0000256" key="9">
    <source>
        <dbReference type="ARBA" id="ARBA00023239"/>
    </source>
</evidence>
<keyword evidence="22" id="KW-1185">Reference proteome</keyword>
<keyword evidence="10 15" id="KW-0627">Porphyrin biosynthesis</keyword>
<feature type="binding site" evidence="15">
    <location>
        <position position="424"/>
    </location>
    <ligand>
        <name>S-adenosyl-L-methionine</name>
        <dbReference type="ChEBI" id="CHEBI:59789"/>
    </ligand>
</feature>
<feature type="active site" description="Proton donor" evidence="15 16">
    <location>
        <position position="282"/>
    </location>
</feature>
<feature type="binding site" evidence="15">
    <location>
        <begin position="313"/>
        <end position="315"/>
    </location>
    <ligand>
        <name>S-adenosyl-L-methionine</name>
        <dbReference type="ChEBI" id="CHEBI:59789"/>
    </ligand>
</feature>
<feature type="binding site" evidence="15">
    <location>
        <position position="237"/>
    </location>
    <ligand>
        <name>S-adenosyl-L-methionine</name>
        <dbReference type="ChEBI" id="CHEBI:59789"/>
    </ligand>
</feature>
<dbReference type="Proteomes" id="UP000550401">
    <property type="component" value="Unassembled WGS sequence"/>
</dbReference>
<dbReference type="FunFam" id="3.40.1010.10:FF:000001">
    <property type="entry name" value="Siroheme synthase"/>
    <property type="match status" value="1"/>
</dbReference>
<dbReference type="PANTHER" id="PTHR45790:SF1">
    <property type="entry name" value="SIROHEME SYNTHASE"/>
    <property type="match status" value="1"/>
</dbReference>
<dbReference type="UniPathway" id="UPA00148">
    <property type="reaction ID" value="UER00211"/>
</dbReference>
<evidence type="ECO:0000313" key="21">
    <source>
        <dbReference type="EMBL" id="MBA8888591.1"/>
    </source>
</evidence>
<dbReference type="GO" id="GO:0009236">
    <property type="term" value="P:cobalamin biosynthetic process"/>
    <property type="evidence" value="ECO:0007669"/>
    <property type="project" value="UniProtKB-UniRule"/>
</dbReference>
<comment type="function">
    <text evidence="15">Multifunctional enzyme that catalyzes the SAM-dependent methylations of uroporphyrinogen III at position C-2 and C-7 to form precorrin-2 via precorrin-1. Then it catalyzes the NAD-dependent ring dehydrogenation of precorrin-2 to yield sirohydrochlorin. Finally, it catalyzes the ferrochelation of sirohydrochlorin to yield siroheme.</text>
</comment>
<dbReference type="SUPFAM" id="SSF53790">
    <property type="entry name" value="Tetrapyrrole methylase"/>
    <property type="match status" value="1"/>
</dbReference>
<dbReference type="Pfam" id="PF00590">
    <property type="entry name" value="TP_methylase"/>
    <property type="match status" value="1"/>
</dbReference>